<gene>
    <name evidence="6" type="ORF">SEMRO_1589_G284340.1</name>
</gene>
<keyword evidence="2" id="KW-0677">Repeat</keyword>
<feature type="compositionally biased region" description="Basic and acidic residues" evidence="4">
    <location>
        <begin position="1"/>
        <end position="12"/>
    </location>
</feature>
<dbReference type="InterPro" id="IPR036322">
    <property type="entry name" value="WD40_repeat_dom_sf"/>
</dbReference>
<feature type="repeat" description="WD" evidence="3">
    <location>
        <begin position="142"/>
        <end position="183"/>
    </location>
</feature>
<accession>A0A9N8ERM9</accession>
<keyword evidence="1 3" id="KW-0853">WD repeat</keyword>
<dbReference type="EMBL" id="CAICTM010001587">
    <property type="protein sequence ID" value="CAB9524814.1"/>
    <property type="molecule type" value="Genomic_DNA"/>
</dbReference>
<dbReference type="InterPro" id="IPR020472">
    <property type="entry name" value="WD40_PAC1"/>
</dbReference>
<reference evidence="6" key="1">
    <citation type="submission" date="2020-06" db="EMBL/GenBank/DDBJ databases">
        <authorList>
            <consortium name="Plant Systems Biology data submission"/>
        </authorList>
    </citation>
    <scope>NUCLEOTIDE SEQUENCE</scope>
    <source>
        <strain evidence="6">D6</strain>
    </source>
</reference>
<dbReference type="InterPro" id="IPR050349">
    <property type="entry name" value="WD_LIS1/nudF_dynein_reg"/>
</dbReference>
<dbReference type="InterPro" id="IPR015943">
    <property type="entry name" value="WD40/YVTN_repeat-like_dom_sf"/>
</dbReference>
<dbReference type="AlphaFoldDB" id="A0A9N8ERM9"/>
<evidence type="ECO:0000259" key="5">
    <source>
        <dbReference type="Pfam" id="PF25175"/>
    </source>
</evidence>
<evidence type="ECO:0000256" key="1">
    <source>
        <dbReference type="ARBA" id="ARBA00022574"/>
    </source>
</evidence>
<sequence length="416" mass="45484">MMSSYHHFDAHPSSDQQQQQQQQQQQSHHHHHHKKRSRSNASDDHGDPSEPQKFVNLPFYGEHKRAVSSVKLAPARLTKNRQPAPDSISNMVAFCASASSDGTVKIFDLGASAATTTTPVDATSSSSPQLSGKALLNPVTTLVGHARGINDVAWSPDSPMVATASDDKTLRLWDAVTGDALVEFRGHDNFVFCTQIYQNLLVSGSFDETVKLWDVRSGECVSTLPVHSDPVTAVSFNRDGTCLTSASHDGLIRIWDVATGECLKTIFAAGNPPVSHVTYSPNGKYILAGTLDSKLRLWNVGQRGSNKCTKTYETFSSKDQEPLHVNNKYCIVSDFLTCRPDRQCIVTGSETGKIILYDINSRKVHQVLEGHTDAVLAVDAHESQELIASGGMTQDKTVQFWAPLGGSAGYTKRHKR</sequence>
<organism evidence="6 7">
    <name type="scientific">Seminavis robusta</name>
    <dbReference type="NCBI Taxonomy" id="568900"/>
    <lineage>
        <taxon>Eukaryota</taxon>
        <taxon>Sar</taxon>
        <taxon>Stramenopiles</taxon>
        <taxon>Ochrophyta</taxon>
        <taxon>Bacillariophyta</taxon>
        <taxon>Bacillariophyceae</taxon>
        <taxon>Bacillariophycidae</taxon>
        <taxon>Naviculales</taxon>
        <taxon>Naviculaceae</taxon>
        <taxon>Seminavis</taxon>
    </lineage>
</organism>
<evidence type="ECO:0000256" key="4">
    <source>
        <dbReference type="SAM" id="MobiDB-lite"/>
    </source>
</evidence>
<evidence type="ECO:0000313" key="6">
    <source>
        <dbReference type="EMBL" id="CAB9524814.1"/>
    </source>
</evidence>
<dbReference type="InterPro" id="IPR019775">
    <property type="entry name" value="WD40_repeat_CS"/>
</dbReference>
<dbReference type="Gene3D" id="2.130.10.10">
    <property type="entry name" value="YVTN repeat-like/Quinoprotein amine dehydrogenase"/>
    <property type="match status" value="1"/>
</dbReference>
<dbReference type="PANTHER" id="PTHR44129">
    <property type="entry name" value="WD REPEAT-CONTAINING PROTEIN POP1"/>
    <property type="match status" value="1"/>
</dbReference>
<dbReference type="InterPro" id="IPR001680">
    <property type="entry name" value="WD40_rpt"/>
</dbReference>
<dbReference type="PROSITE" id="PS00678">
    <property type="entry name" value="WD_REPEATS_1"/>
    <property type="match status" value="2"/>
</dbReference>
<feature type="domain" description="WDR5-like beta-propeller" evidence="5">
    <location>
        <begin position="90"/>
        <end position="401"/>
    </location>
</feature>
<dbReference type="PROSITE" id="PS50082">
    <property type="entry name" value="WD_REPEATS_2"/>
    <property type="match status" value="4"/>
</dbReference>
<protein>
    <submittedName>
        <fullName evidence="6">WD repeat-containing protein</fullName>
    </submittedName>
</protein>
<feature type="repeat" description="WD" evidence="3">
    <location>
        <begin position="267"/>
        <end position="300"/>
    </location>
</feature>
<feature type="compositionally biased region" description="Basic and acidic residues" evidence="4">
    <location>
        <begin position="41"/>
        <end position="50"/>
    </location>
</feature>
<evidence type="ECO:0000256" key="2">
    <source>
        <dbReference type="ARBA" id="ARBA00022737"/>
    </source>
</evidence>
<comment type="caution">
    <text evidence="6">The sequence shown here is derived from an EMBL/GenBank/DDBJ whole genome shotgun (WGS) entry which is preliminary data.</text>
</comment>
<proteinExistence type="predicted"/>
<dbReference type="SMART" id="SM00320">
    <property type="entry name" value="WD40"/>
    <property type="match status" value="7"/>
</dbReference>
<dbReference type="PRINTS" id="PR00320">
    <property type="entry name" value="GPROTEINBRPT"/>
</dbReference>
<dbReference type="InterPro" id="IPR059122">
    <property type="entry name" value="Beta-prop_WDR5-like"/>
</dbReference>
<dbReference type="OrthoDB" id="674604at2759"/>
<dbReference type="Proteomes" id="UP001153069">
    <property type="component" value="Unassembled WGS sequence"/>
</dbReference>
<feature type="compositionally biased region" description="Low complexity" evidence="4">
    <location>
        <begin position="16"/>
        <end position="26"/>
    </location>
</feature>
<name>A0A9N8ERM9_9STRA</name>
<evidence type="ECO:0000256" key="3">
    <source>
        <dbReference type="PROSITE-ProRule" id="PRU00221"/>
    </source>
</evidence>
<feature type="region of interest" description="Disordered" evidence="4">
    <location>
        <begin position="1"/>
        <end position="55"/>
    </location>
</feature>
<evidence type="ECO:0000313" key="7">
    <source>
        <dbReference type="Proteomes" id="UP001153069"/>
    </source>
</evidence>
<feature type="repeat" description="WD" evidence="3">
    <location>
        <begin position="184"/>
        <end position="223"/>
    </location>
</feature>
<feature type="compositionally biased region" description="Basic residues" evidence="4">
    <location>
        <begin position="27"/>
        <end position="38"/>
    </location>
</feature>
<feature type="repeat" description="WD" evidence="3">
    <location>
        <begin position="224"/>
        <end position="265"/>
    </location>
</feature>
<keyword evidence="7" id="KW-1185">Reference proteome</keyword>
<dbReference type="PROSITE" id="PS50294">
    <property type="entry name" value="WD_REPEATS_REGION"/>
    <property type="match status" value="4"/>
</dbReference>
<dbReference type="Pfam" id="PF25175">
    <property type="entry name" value="Beta-prop_WDR5"/>
    <property type="match status" value="1"/>
</dbReference>
<dbReference type="SUPFAM" id="SSF50978">
    <property type="entry name" value="WD40 repeat-like"/>
    <property type="match status" value="1"/>
</dbReference>
<dbReference type="CDD" id="cd00200">
    <property type="entry name" value="WD40"/>
    <property type="match status" value="1"/>
</dbReference>